<keyword evidence="5" id="KW-0560">Oxidoreductase</keyword>
<dbReference type="PRINTS" id="PR00465">
    <property type="entry name" value="EP450IV"/>
</dbReference>
<gene>
    <name evidence="10" type="ORF">PG999_004069</name>
</gene>
<evidence type="ECO:0000313" key="10">
    <source>
        <dbReference type="EMBL" id="KAK8124151.1"/>
    </source>
</evidence>
<dbReference type="InterPro" id="IPR036396">
    <property type="entry name" value="Cyt_P450_sf"/>
</dbReference>
<dbReference type="InterPro" id="IPR001128">
    <property type="entry name" value="Cyt_P450"/>
</dbReference>
<accession>A0AAW0R5J7</accession>
<evidence type="ECO:0000256" key="4">
    <source>
        <dbReference type="ARBA" id="ARBA00022723"/>
    </source>
</evidence>
<evidence type="ECO:0000256" key="5">
    <source>
        <dbReference type="ARBA" id="ARBA00023002"/>
    </source>
</evidence>
<keyword evidence="9" id="KW-1133">Transmembrane helix</keyword>
<sequence length="486" mass="53896">MESVSPLLGWQNIAIAVALYLATLSFYHLFLHPLSSQFPGPRLAAITLWYEIFYHPEVKALERLPYLTSVIVEGMRLSPAIGHRIARIAPDRDLYYRDGKKRITTGTPVEMNTILIHTDETLYPAPLSFRPDRWMTSEDRKRLDKTYAPFLKGTRICLGMHLAWAEMYLIIAQTVQRFDFDFIDLDDTHFQMESDQFIIGTKGNAVLKTAASLHTGLLQSRCHTALPRNSDAPSSPAACAGTCDRISLLGTIHRGQIDFRNTVFEVALATGRAADTDEQVSTRRRCAPKRDDGIMLADMIMNVWRFSFTIGRIFLTPLSHPPTINHIKMYATTILSATLALFAATAAASPTDLAVFKRQGMQWNKDGNECRLTGARACITRGGDPTVPEKQGALWSDGQACADMTTTYTAKTAKGINDKGETGFCTITMKPASNCCINGKCSAVEIGRDRKVEKTTDAYTEETIGDVKFSVACPKGAYVQSELRLT</sequence>
<comment type="cofactor">
    <cofactor evidence="1 8">
        <name>heme</name>
        <dbReference type="ChEBI" id="CHEBI:30413"/>
    </cofactor>
</comment>
<keyword evidence="7 10" id="KW-0503">Monooxygenase</keyword>
<keyword evidence="6 8" id="KW-0408">Iron</keyword>
<keyword evidence="4 8" id="KW-0479">Metal-binding</keyword>
<protein>
    <submittedName>
        <fullName evidence="10">Cytochrome P450 monooxygenase</fullName>
    </submittedName>
</protein>
<dbReference type="Gene3D" id="1.10.630.10">
    <property type="entry name" value="Cytochrome P450"/>
    <property type="match status" value="1"/>
</dbReference>
<evidence type="ECO:0000256" key="9">
    <source>
        <dbReference type="SAM" id="Phobius"/>
    </source>
</evidence>
<feature type="binding site" description="axial binding residue" evidence="8">
    <location>
        <position position="157"/>
    </location>
    <ligand>
        <name>heme</name>
        <dbReference type="ChEBI" id="CHEBI:30413"/>
    </ligand>
    <ligandPart>
        <name>Fe</name>
        <dbReference type="ChEBI" id="CHEBI:18248"/>
    </ligandPart>
</feature>
<reference evidence="10 11" key="1">
    <citation type="submission" date="2023-01" db="EMBL/GenBank/DDBJ databases">
        <title>Analysis of 21 Apiospora genomes using comparative genomics revels a genus with tremendous synthesis potential of carbohydrate active enzymes and secondary metabolites.</title>
        <authorList>
            <person name="Sorensen T."/>
        </authorList>
    </citation>
    <scope>NUCLEOTIDE SEQUENCE [LARGE SCALE GENOMIC DNA]</scope>
    <source>
        <strain evidence="10 11">CBS 117206</strain>
    </source>
</reference>
<dbReference type="SUPFAM" id="SSF48264">
    <property type="entry name" value="Cytochrome P450"/>
    <property type="match status" value="1"/>
</dbReference>
<evidence type="ECO:0000256" key="1">
    <source>
        <dbReference type="ARBA" id="ARBA00001971"/>
    </source>
</evidence>
<keyword evidence="3 8" id="KW-0349">Heme</keyword>
<proteinExistence type="inferred from homology"/>
<dbReference type="EMBL" id="JAQQWP010000003">
    <property type="protein sequence ID" value="KAK8124151.1"/>
    <property type="molecule type" value="Genomic_DNA"/>
</dbReference>
<evidence type="ECO:0000313" key="11">
    <source>
        <dbReference type="Proteomes" id="UP001392437"/>
    </source>
</evidence>
<keyword evidence="9" id="KW-0472">Membrane</keyword>
<dbReference type="GO" id="GO:0016705">
    <property type="term" value="F:oxidoreductase activity, acting on paired donors, with incorporation or reduction of molecular oxygen"/>
    <property type="evidence" value="ECO:0007669"/>
    <property type="project" value="InterPro"/>
</dbReference>
<comment type="similarity">
    <text evidence="2">Belongs to the cytochrome P450 family.</text>
</comment>
<keyword evidence="11" id="KW-1185">Reference proteome</keyword>
<evidence type="ECO:0000256" key="7">
    <source>
        <dbReference type="ARBA" id="ARBA00023033"/>
    </source>
</evidence>
<dbReference type="PANTHER" id="PTHR24305">
    <property type="entry name" value="CYTOCHROME P450"/>
    <property type="match status" value="1"/>
</dbReference>
<name>A0AAW0R5J7_9PEZI</name>
<dbReference type="Proteomes" id="UP001392437">
    <property type="component" value="Unassembled WGS sequence"/>
</dbReference>
<evidence type="ECO:0000256" key="3">
    <source>
        <dbReference type="ARBA" id="ARBA00022617"/>
    </source>
</evidence>
<dbReference type="GO" id="GO:0005506">
    <property type="term" value="F:iron ion binding"/>
    <property type="evidence" value="ECO:0007669"/>
    <property type="project" value="InterPro"/>
</dbReference>
<keyword evidence="9" id="KW-0812">Transmembrane</keyword>
<feature type="transmembrane region" description="Helical" evidence="9">
    <location>
        <begin position="12"/>
        <end position="31"/>
    </location>
</feature>
<dbReference type="PANTHER" id="PTHR24305:SF157">
    <property type="entry name" value="N-ACETYLTRYPTOPHAN 6-HYDROXYLASE IVOC-RELATED"/>
    <property type="match status" value="1"/>
</dbReference>
<dbReference type="AlphaFoldDB" id="A0AAW0R5J7"/>
<evidence type="ECO:0000256" key="2">
    <source>
        <dbReference type="ARBA" id="ARBA00010617"/>
    </source>
</evidence>
<comment type="caution">
    <text evidence="10">The sequence shown here is derived from an EMBL/GenBank/DDBJ whole genome shotgun (WGS) entry which is preliminary data.</text>
</comment>
<evidence type="ECO:0000256" key="8">
    <source>
        <dbReference type="PIRSR" id="PIRSR602403-1"/>
    </source>
</evidence>
<dbReference type="InterPro" id="IPR050121">
    <property type="entry name" value="Cytochrome_P450_monoxygenase"/>
</dbReference>
<dbReference type="GO" id="GO:0004497">
    <property type="term" value="F:monooxygenase activity"/>
    <property type="evidence" value="ECO:0007669"/>
    <property type="project" value="UniProtKB-KW"/>
</dbReference>
<organism evidence="10 11">
    <name type="scientific">Apiospora kogelbergensis</name>
    <dbReference type="NCBI Taxonomy" id="1337665"/>
    <lineage>
        <taxon>Eukaryota</taxon>
        <taxon>Fungi</taxon>
        <taxon>Dikarya</taxon>
        <taxon>Ascomycota</taxon>
        <taxon>Pezizomycotina</taxon>
        <taxon>Sordariomycetes</taxon>
        <taxon>Xylariomycetidae</taxon>
        <taxon>Amphisphaeriales</taxon>
        <taxon>Apiosporaceae</taxon>
        <taxon>Apiospora</taxon>
    </lineage>
</organism>
<evidence type="ECO:0000256" key="6">
    <source>
        <dbReference type="ARBA" id="ARBA00023004"/>
    </source>
</evidence>
<dbReference type="Pfam" id="PF00067">
    <property type="entry name" value="p450"/>
    <property type="match status" value="1"/>
</dbReference>
<dbReference type="GO" id="GO:0020037">
    <property type="term" value="F:heme binding"/>
    <property type="evidence" value="ECO:0007669"/>
    <property type="project" value="InterPro"/>
</dbReference>
<dbReference type="InterPro" id="IPR002403">
    <property type="entry name" value="Cyt_P450_E_grp-IV"/>
</dbReference>